<evidence type="ECO:0000313" key="4">
    <source>
        <dbReference type="EMBL" id="MDK9580557.1"/>
    </source>
</evidence>
<dbReference type="EMBL" id="JASSPP010000004">
    <property type="protein sequence ID" value="MDK9580557.1"/>
    <property type="molecule type" value="Genomic_DNA"/>
</dbReference>
<evidence type="ECO:0000313" key="5">
    <source>
        <dbReference type="Proteomes" id="UP001225134"/>
    </source>
</evidence>
<gene>
    <name evidence="4" type="ORF">QQA45_03375</name>
</gene>
<dbReference type="Gene3D" id="3.40.50.150">
    <property type="entry name" value="Vaccinia Virus protein VP39"/>
    <property type="match status" value="1"/>
</dbReference>
<keyword evidence="2" id="KW-0808">Transferase</keyword>
<dbReference type="InterPro" id="IPR029063">
    <property type="entry name" value="SAM-dependent_MTases_sf"/>
</dbReference>
<dbReference type="Proteomes" id="UP001225134">
    <property type="component" value="Unassembled WGS sequence"/>
</dbReference>
<proteinExistence type="predicted"/>
<sequence>MQHYFSENPDIKSNRKKIDLQFLNKHFSFTTDNGIFSKNNIDTGTKILLTEIIKTFKAPSTSFDVLDIGCGYGVVATIIRSFYKNSNVILSDVNNRALDLAKINLENNNISANYKIVKSNLYENICEQFDLIISNPPIRAGKKLIFELYRKSYEHLKQDGLFFCVIMTKHGAKSTEKELKTIFSSISCIQISEGYRVYMGRK</sequence>
<organism evidence="4 5">
    <name type="scientific">Sneathia sanguinegens</name>
    <dbReference type="NCBI Taxonomy" id="40543"/>
    <lineage>
        <taxon>Bacteria</taxon>
        <taxon>Fusobacteriati</taxon>
        <taxon>Fusobacteriota</taxon>
        <taxon>Fusobacteriia</taxon>
        <taxon>Fusobacteriales</taxon>
        <taxon>Leptotrichiaceae</taxon>
        <taxon>Sneathia</taxon>
    </lineage>
</organism>
<evidence type="ECO:0000256" key="2">
    <source>
        <dbReference type="ARBA" id="ARBA00022679"/>
    </source>
</evidence>
<dbReference type="InterPro" id="IPR007848">
    <property type="entry name" value="Small_mtfrase_dom"/>
</dbReference>
<name>A0ABT7HKJ8_9FUSO</name>
<evidence type="ECO:0000259" key="3">
    <source>
        <dbReference type="Pfam" id="PF05175"/>
    </source>
</evidence>
<dbReference type="GO" id="GO:0008168">
    <property type="term" value="F:methyltransferase activity"/>
    <property type="evidence" value="ECO:0007669"/>
    <property type="project" value="UniProtKB-KW"/>
</dbReference>
<protein>
    <submittedName>
        <fullName evidence="4">Methyltransferase</fullName>
    </submittedName>
</protein>
<dbReference type="Pfam" id="PF05175">
    <property type="entry name" value="MTS"/>
    <property type="match status" value="1"/>
</dbReference>
<evidence type="ECO:0000256" key="1">
    <source>
        <dbReference type="ARBA" id="ARBA00022603"/>
    </source>
</evidence>
<dbReference type="InterPro" id="IPR046977">
    <property type="entry name" value="RsmC/RlmG"/>
</dbReference>
<keyword evidence="5" id="KW-1185">Reference proteome</keyword>
<dbReference type="GO" id="GO:0032259">
    <property type="term" value="P:methylation"/>
    <property type="evidence" value="ECO:0007669"/>
    <property type="project" value="UniProtKB-KW"/>
</dbReference>
<dbReference type="PANTHER" id="PTHR47816">
    <property type="entry name" value="RIBOSOMAL RNA SMALL SUBUNIT METHYLTRANSFERASE C"/>
    <property type="match status" value="1"/>
</dbReference>
<accession>A0ABT7HKJ8</accession>
<dbReference type="PANTHER" id="PTHR47816:SF4">
    <property type="entry name" value="RIBOSOMAL RNA SMALL SUBUNIT METHYLTRANSFERASE C"/>
    <property type="match status" value="1"/>
</dbReference>
<dbReference type="RefSeq" id="WP_285152866.1">
    <property type="nucleotide sequence ID" value="NZ_JASSPP010000004.1"/>
</dbReference>
<comment type="caution">
    <text evidence="4">The sequence shown here is derived from an EMBL/GenBank/DDBJ whole genome shotgun (WGS) entry which is preliminary data.</text>
</comment>
<reference evidence="4 5" key="1">
    <citation type="submission" date="2023-06" db="EMBL/GenBank/DDBJ databases">
        <title>Antibody response to the Sneathia vaginalis cytopathogenic toxin A during pregnancy.</title>
        <authorList>
            <person name="Mccoy Z.T."/>
            <person name="Serrano M.G."/>
            <person name="Spaine K."/>
            <person name="Edwards D.J."/>
            <person name="Buck G.A."/>
            <person name="Jefferson K."/>
        </authorList>
    </citation>
    <scope>NUCLEOTIDE SEQUENCE [LARGE SCALE GENOMIC DNA]</scope>
    <source>
        <strain evidence="4 5">CCUG 42621</strain>
    </source>
</reference>
<keyword evidence="1 4" id="KW-0489">Methyltransferase</keyword>
<dbReference type="SUPFAM" id="SSF53335">
    <property type="entry name" value="S-adenosyl-L-methionine-dependent methyltransferases"/>
    <property type="match status" value="1"/>
</dbReference>
<dbReference type="CDD" id="cd02440">
    <property type="entry name" value="AdoMet_MTases"/>
    <property type="match status" value="1"/>
</dbReference>
<feature type="domain" description="Methyltransferase small" evidence="3">
    <location>
        <begin position="28"/>
        <end position="198"/>
    </location>
</feature>